<keyword evidence="4 5" id="KW-0472">Membrane</keyword>
<evidence type="ECO:0000256" key="5">
    <source>
        <dbReference type="SAM" id="Phobius"/>
    </source>
</evidence>
<gene>
    <name evidence="6" type="ORF">TCAL_14692</name>
</gene>
<organism evidence="6 7">
    <name type="scientific">Tigriopus californicus</name>
    <name type="common">Marine copepod</name>
    <dbReference type="NCBI Taxonomy" id="6832"/>
    <lineage>
        <taxon>Eukaryota</taxon>
        <taxon>Metazoa</taxon>
        <taxon>Ecdysozoa</taxon>
        <taxon>Arthropoda</taxon>
        <taxon>Crustacea</taxon>
        <taxon>Multicrustacea</taxon>
        <taxon>Hexanauplia</taxon>
        <taxon>Copepoda</taxon>
        <taxon>Harpacticoida</taxon>
        <taxon>Harpacticidae</taxon>
        <taxon>Tigriopus</taxon>
    </lineage>
</organism>
<evidence type="ECO:0000256" key="1">
    <source>
        <dbReference type="ARBA" id="ARBA00004141"/>
    </source>
</evidence>
<protein>
    <submittedName>
        <fullName evidence="6">Uncharacterized protein</fullName>
    </submittedName>
</protein>
<dbReference type="PANTHER" id="PTHR10250">
    <property type="entry name" value="MICROSOMAL GLUTATHIONE S-TRANSFERASE"/>
    <property type="match status" value="1"/>
</dbReference>
<reference evidence="6 7" key="1">
    <citation type="journal article" date="2018" name="Nat. Ecol. Evol.">
        <title>Genomic signatures of mitonuclear coevolution across populations of Tigriopus californicus.</title>
        <authorList>
            <person name="Barreto F.S."/>
            <person name="Watson E.T."/>
            <person name="Lima T.G."/>
            <person name="Willett C.S."/>
            <person name="Edmands S."/>
            <person name="Li W."/>
            <person name="Burton R.S."/>
        </authorList>
    </citation>
    <scope>NUCLEOTIDE SEQUENCE [LARGE SCALE GENOMIC DNA]</scope>
    <source>
        <strain evidence="6 7">San Diego</strain>
    </source>
</reference>
<dbReference type="AlphaFoldDB" id="A0A553NNT5"/>
<dbReference type="GO" id="GO:0004602">
    <property type="term" value="F:glutathione peroxidase activity"/>
    <property type="evidence" value="ECO:0007669"/>
    <property type="project" value="TreeGrafter"/>
</dbReference>
<keyword evidence="7" id="KW-1185">Reference proteome</keyword>
<evidence type="ECO:0000256" key="2">
    <source>
        <dbReference type="ARBA" id="ARBA00022692"/>
    </source>
</evidence>
<dbReference type="GO" id="GO:0016020">
    <property type="term" value="C:membrane"/>
    <property type="evidence" value="ECO:0007669"/>
    <property type="project" value="UniProtKB-SubCell"/>
</dbReference>
<dbReference type="Gene3D" id="1.20.120.550">
    <property type="entry name" value="Membrane associated eicosanoid/glutathione metabolism-like domain"/>
    <property type="match status" value="1"/>
</dbReference>
<accession>A0A553NNT5</accession>
<comment type="subcellular location">
    <subcellularLocation>
        <location evidence="1">Membrane</location>
        <topology evidence="1">Multi-pass membrane protein</topology>
    </subcellularLocation>
</comment>
<dbReference type="GO" id="GO:0005635">
    <property type="term" value="C:nuclear envelope"/>
    <property type="evidence" value="ECO:0007669"/>
    <property type="project" value="TreeGrafter"/>
</dbReference>
<dbReference type="GO" id="GO:0006691">
    <property type="term" value="P:leukotriene metabolic process"/>
    <property type="evidence" value="ECO:0007669"/>
    <property type="project" value="UniProtKB-ARBA"/>
</dbReference>
<dbReference type="GO" id="GO:0005783">
    <property type="term" value="C:endoplasmic reticulum"/>
    <property type="evidence" value="ECO:0007669"/>
    <property type="project" value="TreeGrafter"/>
</dbReference>
<keyword evidence="3 5" id="KW-1133">Transmembrane helix</keyword>
<comment type="caution">
    <text evidence="6">The sequence shown here is derived from an EMBL/GenBank/DDBJ whole genome shotgun (WGS) entry which is preliminary data.</text>
</comment>
<dbReference type="InterPro" id="IPR050997">
    <property type="entry name" value="MAPEG"/>
</dbReference>
<proteinExistence type="predicted"/>
<dbReference type="Pfam" id="PF01124">
    <property type="entry name" value="MAPEG"/>
    <property type="match status" value="1"/>
</dbReference>
<sequence length="104" mass="11455">MLGKCSALVRLRKKMGVEYPIMVSTSIQFSIAISVAIRTPWKPCLLLCHTLGGGLFYPFWSTMCGVVWIVGRVIYTFGYSTGNPNIDFQDSSCPALLPNCASWA</sequence>
<dbReference type="InterPro" id="IPR023352">
    <property type="entry name" value="MAPEG-like_dom_sf"/>
</dbReference>
<evidence type="ECO:0000313" key="6">
    <source>
        <dbReference type="EMBL" id="TRY67103.1"/>
    </source>
</evidence>
<evidence type="ECO:0000313" key="7">
    <source>
        <dbReference type="Proteomes" id="UP000318571"/>
    </source>
</evidence>
<dbReference type="Proteomes" id="UP000318571">
    <property type="component" value="Chromosome 4"/>
</dbReference>
<dbReference type="GO" id="GO:0004364">
    <property type="term" value="F:glutathione transferase activity"/>
    <property type="evidence" value="ECO:0007669"/>
    <property type="project" value="TreeGrafter"/>
</dbReference>
<evidence type="ECO:0000256" key="4">
    <source>
        <dbReference type="ARBA" id="ARBA00023136"/>
    </source>
</evidence>
<dbReference type="SUPFAM" id="SSF161084">
    <property type="entry name" value="MAPEG domain-like"/>
    <property type="match status" value="1"/>
</dbReference>
<dbReference type="InterPro" id="IPR001129">
    <property type="entry name" value="Membr-assoc_MAPEG"/>
</dbReference>
<feature type="transmembrane region" description="Helical" evidence="5">
    <location>
        <begin position="21"/>
        <end position="37"/>
    </location>
</feature>
<keyword evidence="2 5" id="KW-0812">Transmembrane</keyword>
<name>A0A553NNT5_TIGCA</name>
<evidence type="ECO:0000256" key="3">
    <source>
        <dbReference type="ARBA" id="ARBA00022989"/>
    </source>
</evidence>
<dbReference type="PANTHER" id="PTHR10250:SF26">
    <property type="entry name" value="GLUTATHIONE S-TRANSFERASE 3, MITOCHONDRIAL"/>
    <property type="match status" value="1"/>
</dbReference>
<dbReference type="EMBL" id="VCGU01000011">
    <property type="protein sequence ID" value="TRY67103.1"/>
    <property type="molecule type" value="Genomic_DNA"/>
</dbReference>
<feature type="transmembrane region" description="Helical" evidence="5">
    <location>
        <begin position="57"/>
        <end position="75"/>
    </location>
</feature>